<organism evidence="2 3">
    <name type="scientific">Streptosporangium album</name>
    <dbReference type="NCBI Taxonomy" id="47479"/>
    <lineage>
        <taxon>Bacteria</taxon>
        <taxon>Bacillati</taxon>
        <taxon>Actinomycetota</taxon>
        <taxon>Actinomycetes</taxon>
        <taxon>Streptosporangiales</taxon>
        <taxon>Streptosporangiaceae</taxon>
        <taxon>Streptosporangium</taxon>
    </lineage>
</organism>
<dbReference type="Gene3D" id="2.60.40.180">
    <property type="entry name" value="Transthyretin/hydroxyisourate hydrolase domain"/>
    <property type="match status" value="1"/>
</dbReference>
<evidence type="ECO:0000313" key="2">
    <source>
        <dbReference type="EMBL" id="MBB4943882.1"/>
    </source>
</evidence>
<name>A0A7W7S5H3_9ACTN</name>
<feature type="domain" description="Transthyretin/hydroxyisourate hydrolase" evidence="1">
    <location>
        <begin position="1"/>
        <end position="112"/>
    </location>
</feature>
<dbReference type="SMART" id="SM00095">
    <property type="entry name" value="TR_THY"/>
    <property type="match status" value="1"/>
</dbReference>
<keyword evidence="3" id="KW-1185">Reference proteome</keyword>
<dbReference type="InterPro" id="IPR000895">
    <property type="entry name" value="Transthyretin/HIU_hydrolase"/>
</dbReference>
<sequence>MSITALALDSVYGRKAAGVRARLERVVNGTWEDIAEVETDYEGCIKQWDGASLERGLYRIVFDSDQYFVALGLSAAYPEISVMFRIQDEVDSYQIQVTLSPYFYSTYFGSNN</sequence>
<keyword evidence="2" id="KW-0378">Hydrolase</keyword>
<dbReference type="InterPro" id="IPR023416">
    <property type="entry name" value="Transthyretin/HIU_hydrolase_d"/>
</dbReference>
<dbReference type="Proteomes" id="UP000534286">
    <property type="component" value="Unassembled WGS sequence"/>
</dbReference>
<dbReference type="InterPro" id="IPR036817">
    <property type="entry name" value="Transthyretin/HIU_hydrolase_sf"/>
</dbReference>
<accession>A0A7W7S5H3</accession>
<dbReference type="AlphaFoldDB" id="A0A7W7S5H3"/>
<dbReference type="PANTHER" id="PTHR10395:SF7">
    <property type="entry name" value="5-HYDROXYISOURATE HYDROLASE"/>
    <property type="match status" value="1"/>
</dbReference>
<dbReference type="RefSeq" id="WP_184759782.1">
    <property type="nucleotide sequence ID" value="NZ_BAABEK010000062.1"/>
</dbReference>
<dbReference type="Pfam" id="PF00576">
    <property type="entry name" value="Transthyretin"/>
    <property type="match status" value="1"/>
</dbReference>
<dbReference type="EC" id="3.5.2.17" evidence="2"/>
<evidence type="ECO:0000313" key="3">
    <source>
        <dbReference type="Proteomes" id="UP000534286"/>
    </source>
</evidence>
<dbReference type="GO" id="GO:0006144">
    <property type="term" value="P:purine nucleobase metabolic process"/>
    <property type="evidence" value="ECO:0007669"/>
    <property type="project" value="TreeGrafter"/>
</dbReference>
<reference evidence="2 3" key="1">
    <citation type="submission" date="2020-08" db="EMBL/GenBank/DDBJ databases">
        <title>Sequencing the genomes of 1000 actinobacteria strains.</title>
        <authorList>
            <person name="Klenk H.-P."/>
        </authorList>
    </citation>
    <scope>NUCLEOTIDE SEQUENCE [LARGE SCALE GENOMIC DNA]</scope>
    <source>
        <strain evidence="2 3">DSM 43023</strain>
    </source>
</reference>
<protein>
    <submittedName>
        <fullName evidence="2">5-hydroxyisourate hydrolase</fullName>
        <ecNumber evidence="2">3.5.2.17</ecNumber>
    </submittedName>
</protein>
<dbReference type="PANTHER" id="PTHR10395">
    <property type="entry name" value="URICASE AND TRANSTHYRETIN-RELATED"/>
    <property type="match status" value="1"/>
</dbReference>
<dbReference type="GO" id="GO:0033971">
    <property type="term" value="F:hydroxyisourate hydrolase activity"/>
    <property type="evidence" value="ECO:0007669"/>
    <property type="project" value="UniProtKB-EC"/>
</dbReference>
<dbReference type="EMBL" id="JACHJU010000006">
    <property type="protein sequence ID" value="MBB4943882.1"/>
    <property type="molecule type" value="Genomic_DNA"/>
</dbReference>
<dbReference type="SUPFAM" id="SSF49472">
    <property type="entry name" value="Transthyretin (synonym: prealbumin)"/>
    <property type="match status" value="1"/>
</dbReference>
<proteinExistence type="predicted"/>
<comment type="caution">
    <text evidence="2">The sequence shown here is derived from an EMBL/GenBank/DDBJ whole genome shotgun (WGS) entry which is preliminary data.</text>
</comment>
<dbReference type="PRINTS" id="PR00189">
    <property type="entry name" value="TRNSTHYRETIN"/>
</dbReference>
<evidence type="ECO:0000259" key="1">
    <source>
        <dbReference type="SMART" id="SM00095"/>
    </source>
</evidence>
<gene>
    <name evidence="2" type="ORF">FHR32_008283</name>
</gene>